<keyword evidence="4 6" id="KW-0012">Acyltransferase</keyword>
<evidence type="ECO:0000256" key="1">
    <source>
        <dbReference type="ARBA" id="ARBA00004821"/>
    </source>
</evidence>
<comment type="similarity">
    <text evidence="6 7">Belongs to the LipB family.</text>
</comment>
<dbReference type="NCBIfam" id="TIGR00214">
    <property type="entry name" value="lipB"/>
    <property type="match status" value="1"/>
</dbReference>
<dbReference type="HAMAP" id="MF_00013">
    <property type="entry name" value="LipB"/>
    <property type="match status" value="1"/>
</dbReference>
<dbReference type="EC" id="2.3.1.181" evidence="6 7"/>
<evidence type="ECO:0000256" key="6">
    <source>
        <dbReference type="HAMAP-Rule" id="MF_00013"/>
    </source>
</evidence>
<feature type="site" description="Lowers pKa of active site Cys" evidence="6">
    <location>
        <position position="157"/>
    </location>
</feature>
<evidence type="ECO:0000256" key="4">
    <source>
        <dbReference type="ARBA" id="ARBA00023315"/>
    </source>
</evidence>
<dbReference type="CDD" id="cd16444">
    <property type="entry name" value="LipB"/>
    <property type="match status" value="1"/>
</dbReference>
<evidence type="ECO:0000313" key="10">
    <source>
        <dbReference type="Proteomes" id="UP001600039"/>
    </source>
</evidence>
<evidence type="ECO:0000256" key="7">
    <source>
        <dbReference type="PIRNR" id="PIRNR016262"/>
    </source>
</evidence>
<dbReference type="Gene3D" id="3.30.930.10">
    <property type="entry name" value="Bira Bifunctional Protein, Domain 2"/>
    <property type="match status" value="1"/>
</dbReference>
<evidence type="ECO:0000313" key="9">
    <source>
        <dbReference type="EMBL" id="MFE3847890.1"/>
    </source>
</evidence>
<name>A0ABW6HLH8_9FLAO</name>
<dbReference type="InterPro" id="IPR004143">
    <property type="entry name" value="BPL_LPL_catalytic"/>
</dbReference>
<accession>A0ABW6HLH8</accession>
<protein>
    <recommendedName>
        <fullName evidence="6 7">Octanoyltransferase</fullName>
        <ecNumber evidence="6 7">2.3.1.181</ecNumber>
    </recommendedName>
    <alternativeName>
        <fullName evidence="6">Lipoate-protein ligase B</fullName>
    </alternativeName>
    <alternativeName>
        <fullName evidence="6">Lipoyl/octanoyl transferase</fullName>
    </alternativeName>
    <alternativeName>
        <fullName evidence="6">Octanoyl-[acyl-carrier-protein]-protein N-octanoyltransferase</fullName>
    </alternativeName>
</protein>
<comment type="subcellular location">
    <subcellularLocation>
        <location evidence="6">Cytoplasm</location>
    </subcellularLocation>
</comment>
<dbReference type="PANTHER" id="PTHR10993:SF12">
    <property type="entry name" value="OCTANOYLTRANSFERASE"/>
    <property type="match status" value="1"/>
</dbReference>
<evidence type="ECO:0000256" key="5">
    <source>
        <dbReference type="ARBA" id="ARBA00024732"/>
    </source>
</evidence>
<dbReference type="Pfam" id="PF21948">
    <property type="entry name" value="LplA-B_cat"/>
    <property type="match status" value="1"/>
</dbReference>
<organism evidence="9 10">
    <name type="scientific">Flavobacterium fructosi</name>
    <dbReference type="NCBI Taxonomy" id="3230416"/>
    <lineage>
        <taxon>Bacteria</taxon>
        <taxon>Pseudomonadati</taxon>
        <taxon>Bacteroidota</taxon>
        <taxon>Flavobacteriia</taxon>
        <taxon>Flavobacteriales</taxon>
        <taxon>Flavobacteriaceae</taxon>
        <taxon>Flavobacterium</taxon>
    </lineage>
</organism>
<proteinExistence type="inferred from homology"/>
<feature type="binding site" evidence="6">
    <location>
        <begin position="88"/>
        <end position="95"/>
    </location>
    <ligand>
        <name>substrate</name>
    </ligand>
</feature>
<dbReference type="InterPro" id="IPR020605">
    <property type="entry name" value="Octanoyltransferase_CS"/>
</dbReference>
<comment type="pathway">
    <text evidence="1 6 7">Protein modification; protein lipoylation via endogenous pathway; protein N(6)-(lipoyl)lysine from octanoyl-[acyl-carrier-protein]: step 1/2.</text>
</comment>
<dbReference type="PROSITE" id="PS51733">
    <property type="entry name" value="BPL_LPL_CATALYTIC"/>
    <property type="match status" value="1"/>
</dbReference>
<dbReference type="PANTHER" id="PTHR10993">
    <property type="entry name" value="OCTANOYLTRANSFERASE"/>
    <property type="match status" value="1"/>
</dbReference>
<dbReference type="InterPro" id="IPR000544">
    <property type="entry name" value="Octanoyltransferase"/>
</dbReference>
<feature type="active site" description="Acyl-thioester intermediate" evidence="6">
    <location>
        <position position="191"/>
    </location>
</feature>
<evidence type="ECO:0000259" key="8">
    <source>
        <dbReference type="PROSITE" id="PS51733"/>
    </source>
</evidence>
<dbReference type="SUPFAM" id="SSF55681">
    <property type="entry name" value="Class II aaRS and biotin synthetases"/>
    <property type="match status" value="1"/>
</dbReference>
<dbReference type="PROSITE" id="PS01313">
    <property type="entry name" value="LIPB"/>
    <property type="match status" value="1"/>
</dbReference>
<dbReference type="PIRSF" id="PIRSF016262">
    <property type="entry name" value="LPLase"/>
    <property type="match status" value="1"/>
</dbReference>
<feature type="domain" description="BPL/LPL catalytic" evidence="8">
    <location>
        <begin position="43"/>
        <end position="231"/>
    </location>
</feature>
<feature type="binding site" evidence="6">
    <location>
        <begin position="173"/>
        <end position="175"/>
    </location>
    <ligand>
        <name>substrate</name>
    </ligand>
</feature>
<feature type="binding site" evidence="6">
    <location>
        <begin position="160"/>
        <end position="162"/>
    </location>
    <ligand>
        <name>substrate</name>
    </ligand>
</feature>
<dbReference type="RefSeq" id="WP_379857700.1">
    <property type="nucleotide sequence ID" value="NZ_JBHZQA010000004.1"/>
</dbReference>
<evidence type="ECO:0000256" key="2">
    <source>
        <dbReference type="ARBA" id="ARBA00022490"/>
    </source>
</evidence>
<comment type="caution">
    <text evidence="9">The sequence shown here is derived from an EMBL/GenBank/DDBJ whole genome shotgun (WGS) entry which is preliminary data.</text>
</comment>
<keyword evidence="3 6" id="KW-0808">Transferase</keyword>
<dbReference type="GO" id="GO:0033819">
    <property type="term" value="F:lipoyl(octanoyl) transferase activity"/>
    <property type="evidence" value="ECO:0007669"/>
    <property type="project" value="UniProtKB-EC"/>
</dbReference>
<dbReference type="Proteomes" id="UP001600039">
    <property type="component" value="Unassembled WGS sequence"/>
</dbReference>
<comment type="function">
    <text evidence="5 6 7">Catalyzes the transfer of endogenously produced octanoic acid from octanoyl-acyl-carrier-protein onto the lipoyl domains of lipoate-dependent enzymes. Lipoyl-ACP can also act as a substrate although octanoyl-ACP is likely to be the physiological substrate.</text>
</comment>
<keyword evidence="10" id="KW-1185">Reference proteome</keyword>
<sequence>MNKIIRLKDLGTKDYKETWEYQEGLFKEVVDVKIKNRREETNLETPNYFLFVEHPHVYTLGKSGDLSNLLLSEKQLESKGATFYKINRGGDITYHGPGQIVGYPIIDLENFFTDIHKYLRFLEEAVILTLQEYGIVCGRSEGETGVWLGEGTPFARKICAMGVRASRWVTMHGFALNVNADLGYFDNIIPCGIRGKAVTSLNVELGVEKVDEEEVKEKILKHFSKLFEATFEKSEIVNQQSKI</sequence>
<dbReference type="NCBIfam" id="NF010925">
    <property type="entry name" value="PRK14345.1"/>
    <property type="match status" value="1"/>
</dbReference>
<gene>
    <name evidence="6 9" type="primary">lipB</name>
    <name evidence="9" type="ORF">ACFX5D_07940</name>
</gene>
<evidence type="ECO:0000256" key="3">
    <source>
        <dbReference type="ARBA" id="ARBA00022679"/>
    </source>
</evidence>
<dbReference type="InterPro" id="IPR045864">
    <property type="entry name" value="aa-tRNA-synth_II/BPL/LPL"/>
</dbReference>
<dbReference type="EMBL" id="JBHZQA010000004">
    <property type="protein sequence ID" value="MFE3847890.1"/>
    <property type="molecule type" value="Genomic_DNA"/>
</dbReference>
<keyword evidence="2 6" id="KW-0963">Cytoplasm</keyword>
<reference evidence="9 10" key="1">
    <citation type="submission" date="2024-06" db="EMBL/GenBank/DDBJ databases">
        <title>Flavobacterium spp. isolated from glacier.</title>
        <authorList>
            <person name="Han D."/>
        </authorList>
    </citation>
    <scope>NUCLEOTIDE SEQUENCE [LARGE SCALE GENOMIC DNA]</scope>
    <source>
        <strain evidence="9 10">LB3P45</strain>
    </source>
</reference>
<comment type="catalytic activity">
    <reaction evidence="6 7">
        <text>octanoyl-[ACP] + L-lysyl-[protein] = N(6)-octanoyl-L-lysyl-[protein] + holo-[ACP] + H(+)</text>
        <dbReference type="Rhea" id="RHEA:17665"/>
        <dbReference type="Rhea" id="RHEA-COMP:9636"/>
        <dbReference type="Rhea" id="RHEA-COMP:9685"/>
        <dbReference type="Rhea" id="RHEA-COMP:9752"/>
        <dbReference type="Rhea" id="RHEA-COMP:9928"/>
        <dbReference type="ChEBI" id="CHEBI:15378"/>
        <dbReference type="ChEBI" id="CHEBI:29969"/>
        <dbReference type="ChEBI" id="CHEBI:64479"/>
        <dbReference type="ChEBI" id="CHEBI:78463"/>
        <dbReference type="ChEBI" id="CHEBI:78809"/>
        <dbReference type="EC" id="2.3.1.181"/>
    </reaction>
</comment>
<comment type="miscellaneous">
    <text evidence="6">In the reaction, the free carboxyl group of octanoic acid is attached via an amide linkage to the epsilon-amino group of a specific lysine residue of lipoyl domains of lipoate-dependent enzymes.</text>
</comment>